<dbReference type="CDD" id="cd01948">
    <property type="entry name" value="EAL"/>
    <property type="match status" value="1"/>
</dbReference>
<evidence type="ECO:0000313" key="2">
    <source>
        <dbReference type="EMBL" id="PEH72812.1"/>
    </source>
</evidence>
<dbReference type="RefSeq" id="WP_005293616.1">
    <property type="nucleotide sequence ID" value="NZ_CABKPF010000083.1"/>
</dbReference>
<accession>A0A2A7U321</accession>
<dbReference type="InterPro" id="IPR052155">
    <property type="entry name" value="Biofilm_reg_signaling"/>
</dbReference>
<name>A0A2A7U321_EDWTA</name>
<dbReference type="PANTHER" id="PTHR44757">
    <property type="entry name" value="DIGUANYLATE CYCLASE DGCP"/>
    <property type="match status" value="1"/>
</dbReference>
<dbReference type="InterPro" id="IPR001633">
    <property type="entry name" value="EAL_dom"/>
</dbReference>
<dbReference type="STRING" id="636.AAW15_08610"/>
<feature type="domain" description="EAL" evidence="1">
    <location>
        <begin position="22"/>
        <end position="274"/>
    </location>
</feature>
<dbReference type="PANTHER" id="PTHR44757:SF2">
    <property type="entry name" value="BIOFILM ARCHITECTURE MAINTENANCE PROTEIN MBAA"/>
    <property type="match status" value="1"/>
</dbReference>
<dbReference type="Proteomes" id="UP000219788">
    <property type="component" value="Unassembled WGS sequence"/>
</dbReference>
<dbReference type="PROSITE" id="PS50883">
    <property type="entry name" value="EAL"/>
    <property type="match status" value="1"/>
</dbReference>
<protein>
    <submittedName>
        <fullName evidence="2">EAL domain-containing protein</fullName>
    </submittedName>
</protein>
<reference evidence="3" key="1">
    <citation type="submission" date="2017-09" db="EMBL/GenBank/DDBJ databases">
        <title>FDA dAtabase for Regulatory Grade micrObial Sequences (FDA-ARGOS): Supporting development and validation of Infectious Disease Dx tests.</title>
        <authorList>
            <person name="Goldberg B."/>
            <person name="Campos J."/>
            <person name="Tallon L."/>
            <person name="Sadzewicz L."/>
            <person name="Ott S."/>
            <person name="Zhao X."/>
            <person name="Nagaraj S."/>
            <person name="Vavikolanu K."/>
            <person name="Aluvathingal J."/>
            <person name="Nadendla S."/>
            <person name="Geyer C."/>
            <person name="Sichtig H."/>
        </authorList>
    </citation>
    <scope>NUCLEOTIDE SEQUENCE [LARGE SCALE GENOMIC DNA]</scope>
    <source>
        <strain evidence="3">FDAARGOS_370</strain>
    </source>
</reference>
<dbReference type="InterPro" id="IPR035919">
    <property type="entry name" value="EAL_sf"/>
</dbReference>
<organism evidence="2 3">
    <name type="scientific">Edwardsiella tarda</name>
    <dbReference type="NCBI Taxonomy" id="636"/>
    <lineage>
        <taxon>Bacteria</taxon>
        <taxon>Pseudomonadati</taxon>
        <taxon>Pseudomonadota</taxon>
        <taxon>Gammaproteobacteria</taxon>
        <taxon>Enterobacterales</taxon>
        <taxon>Hafniaceae</taxon>
        <taxon>Edwardsiella</taxon>
    </lineage>
</organism>
<dbReference type="EMBL" id="PDDV01000013">
    <property type="protein sequence ID" value="PEH72812.1"/>
    <property type="molecule type" value="Genomic_DNA"/>
</dbReference>
<dbReference type="Gene3D" id="3.20.20.450">
    <property type="entry name" value="EAL domain"/>
    <property type="match status" value="1"/>
</dbReference>
<dbReference type="AlphaFoldDB" id="A0A2A7U321"/>
<proteinExistence type="predicted"/>
<evidence type="ECO:0000259" key="1">
    <source>
        <dbReference type="PROSITE" id="PS50883"/>
    </source>
</evidence>
<dbReference type="OrthoDB" id="9804951at2"/>
<dbReference type="SMART" id="SM00052">
    <property type="entry name" value="EAL"/>
    <property type="match status" value="1"/>
</dbReference>
<evidence type="ECO:0000313" key="3">
    <source>
        <dbReference type="Proteomes" id="UP000219788"/>
    </source>
</evidence>
<dbReference type="SUPFAM" id="SSF141868">
    <property type="entry name" value="EAL domain-like"/>
    <property type="match status" value="1"/>
</dbReference>
<sequence>MNTEHYHLLSDVMAPEAQQESREILWERLQSALSASEFSLQYYPLWGKTGHLQGAEIQVRWHHPHYGLLQPAQFLSAVIQCDLAGALFGWIAAQSLPLLRRLRQEVYPDFYLSLTLPLSLAEQVDTFTVWRQALVAHDLPCSALALIWQGALGQNVEAAQLAGLRRVQQQGYAVALTEYGADYHLLTALPDLPLDHLYIPAALVALLPHPEAMLLVKLLLDLAEKMGIRCIAQGVDDIQRFECLSTAGCRHFQGAYLFRPMSAHQLLVMGRLLAESEDEAASRS</sequence>
<dbReference type="Pfam" id="PF00563">
    <property type="entry name" value="EAL"/>
    <property type="match status" value="1"/>
</dbReference>
<gene>
    <name evidence="2" type="ORF">CRM76_13145</name>
</gene>
<comment type="caution">
    <text evidence="2">The sequence shown here is derived from an EMBL/GenBank/DDBJ whole genome shotgun (WGS) entry which is preliminary data.</text>
</comment>